<dbReference type="SUPFAM" id="SSF54427">
    <property type="entry name" value="NTF2-like"/>
    <property type="match status" value="1"/>
</dbReference>
<dbReference type="Gene3D" id="3.10.450.50">
    <property type="match status" value="1"/>
</dbReference>
<dbReference type="EMBL" id="JBHSPA010000027">
    <property type="protein sequence ID" value="MFC5827177.1"/>
    <property type="molecule type" value="Genomic_DNA"/>
</dbReference>
<comment type="caution">
    <text evidence="2">The sequence shown here is derived from an EMBL/GenBank/DDBJ whole genome shotgun (WGS) entry which is preliminary data.</text>
</comment>
<organism evidence="2 3">
    <name type="scientific">Nonomuraea insulae</name>
    <dbReference type="NCBI Taxonomy" id="1616787"/>
    <lineage>
        <taxon>Bacteria</taxon>
        <taxon>Bacillati</taxon>
        <taxon>Actinomycetota</taxon>
        <taxon>Actinomycetes</taxon>
        <taxon>Streptosporangiales</taxon>
        <taxon>Streptosporangiaceae</taxon>
        <taxon>Nonomuraea</taxon>
    </lineage>
</organism>
<proteinExistence type="predicted"/>
<evidence type="ECO:0000259" key="1">
    <source>
        <dbReference type="Pfam" id="PF12680"/>
    </source>
</evidence>
<feature type="domain" description="SnoaL-like" evidence="1">
    <location>
        <begin position="11"/>
        <end position="119"/>
    </location>
</feature>
<dbReference type="Pfam" id="PF12680">
    <property type="entry name" value="SnoaL_2"/>
    <property type="match status" value="1"/>
</dbReference>
<sequence length="144" mass="15975">MTNARRLKDEAIRAFNDHDIEGLVRTFAPEAVYVSPAGTMEGREQIGWYFRHFFEGFPDLKITAWSKPTLDDPAVTEYMMTGTHDGPFLLAEGRVLAATGRHIAIRGAAVSTIERGMIVADRDYYDQLELYSQLGLPIPAGAAV</sequence>
<dbReference type="InterPro" id="IPR037401">
    <property type="entry name" value="SnoaL-like"/>
</dbReference>
<gene>
    <name evidence="2" type="ORF">ACFPZ3_25185</name>
</gene>
<protein>
    <submittedName>
        <fullName evidence="2">Ester cyclase</fullName>
    </submittedName>
</protein>
<name>A0ABW1CNQ1_9ACTN</name>
<evidence type="ECO:0000313" key="2">
    <source>
        <dbReference type="EMBL" id="MFC5827177.1"/>
    </source>
</evidence>
<evidence type="ECO:0000313" key="3">
    <source>
        <dbReference type="Proteomes" id="UP001596058"/>
    </source>
</evidence>
<accession>A0ABW1CNQ1</accession>
<keyword evidence="3" id="KW-1185">Reference proteome</keyword>
<dbReference type="Proteomes" id="UP001596058">
    <property type="component" value="Unassembled WGS sequence"/>
</dbReference>
<reference evidence="3" key="1">
    <citation type="journal article" date="2019" name="Int. J. Syst. Evol. Microbiol.">
        <title>The Global Catalogue of Microorganisms (GCM) 10K type strain sequencing project: providing services to taxonomists for standard genome sequencing and annotation.</title>
        <authorList>
            <consortium name="The Broad Institute Genomics Platform"/>
            <consortium name="The Broad Institute Genome Sequencing Center for Infectious Disease"/>
            <person name="Wu L."/>
            <person name="Ma J."/>
        </authorList>
    </citation>
    <scope>NUCLEOTIDE SEQUENCE [LARGE SCALE GENOMIC DNA]</scope>
    <source>
        <strain evidence="3">CCUG 53903</strain>
    </source>
</reference>
<dbReference type="RefSeq" id="WP_379516676.1">
    <property type="nucleotide sequence ID" value="NZ_JBHSPA010000027.1"/>
</dbReference>
<dbReference type="InterPro" id="IPR032710">
    <property type="entry name" value="NTF2-like_dom_sf"/>
</dbReference>